<dbReference type="Pfam" id="PF13817">
    <property type="entry name" value="DDE_Tnp_IS66_C"/>
    <property type="match status" value="1"/>
</dbReference>
<gene>
    <name evidence="4" type="ORF">FIV42_05475</name>
    <name evidence="5" type="ORF">FIV42_15900</name>
    <name evidence="6" type="ORF">FIV42_17800</name>
</gene>
<accession>A0A4Y6PVM3</accession>
<evidence type="ECO:0000313" key="4">
    <source>
        <dbReference type="EMBL" id="QDG50198.1"/>
    </source>
</evidence>
<dbReference type="Pfam" id="PF03050">
    <property type="entry name" value="DDE_Tnp_IS66"/>
    <property type="match status" value="1"/>
</dbReference>
<feature type="region of interest" description="Disordered" evidence="1">
    <location>
        <begin position="81"/>
        <end position="130"/>
    </location>
</feature>
<evidence type="ECO:0000313" key="6">
    <source>
        <dbReference type="EMBL" id="QDG52520.1"/>
    </source>
</evidence>
<dbReference type="AlphaFoldDB" id="A0A4Y6PVM3"/>
<evidence type="ECO:0000259" key="2">
    <source>
        <dbReference type="Pfam" id="PF03050"/>
    </source>
</evidence>
<evidence type="ECO:0000256" key="1">
    <source>
        <dbReference type="SAM" id="MobiDB-lite"/>
    </source>
</evidence>
<organism evidence="5 7">
    <name type="scientific">Persicimonas caeni</name>
    <dbReference type="NCBI Taxonomy" id="2292766"/>
    <lineage>
        <taxon>Bacteria</taxon>
        <taxon>Deltaproteobacteria</taxon>
        <taxon>Bradymonadales</taxon>
        <taxon>Bradymonadaceae</taxon>
        <taxon>Persicimonas</taxon>
    </lineage>
</organism>
<name>A0A4Y6PVM3_PERCE</name>
<evidence type="ECO:0000259" key="3">
    <source>
        <dbReference type="Pfam" id="PF13817"/>
    </source>
</evidence>
<dbReference type="Proteomes" id="UP000315995">
    <property type="component" value="Chromosome"/>
</dbReference>
<dbReference type="NCBIfam" id="NF033517">
    <property type="entry name" value="transpos_IS66"/>
    <property type="match status" value="1"/>
</dbReference>
<evidence type="ECO:0000313" key="7">
    <source>
        <dbReference type="Proteomes" id="UP000315995"/>
    </source>
</evidence>
<protein>
    <submittedName>
        <fullName evidence="5">IS66 family transposase</fullName>
    </submittedName>
</protein>
<dbReference type="InterPro" id="IPR052344">
    <property type="entry name" value="Transposase-related"/>
</dbReference>
<feature type="compositionally biased region" description="Basic residues" evidence="1">
    <location>
        <begin position="107"/>
        <end position="127"/>
    </location>
</feature>
<dbReference type="EMBL" id="CP041186">
    <property type="protein sequence ID" value="QDG52520.1"/>
    <property type="molecule type" value="Genomic_DNA"/>
</dbReference>
<dbReference type="PANTHER" id="PTHR33678:SF1">
    <property type="entry name" value="BLL1576 PROTEIN"/>
    <property type="match status" value="1"/>
</dbReference>
<dbReference type="InterPro" id="IPR039552">
    <property type="entry name" value="IS66_C"/>
</dbReference>
<keyword evidence="7" id="KW-1185">Reference proteome</keyword>
<dbReference type="OrthoDB" id="9800877at2"/>
<feature type="compositionally biased region" description="Polar residues" evidence="1">
    <location>
        <begin position="81"/>
        <end position="90"/>
    </location>
</feature>
<accession>A0A5B8Y721</accession>
<dbReference type="EMBL" id="CP041186">
    <property type="protein sequence ID" value="QDG50198.1"/>
    <property type="molecule type" value="Genomic_DNA"/>
</dbReference>
<reference evidence="5 7" key="1">
    <citation type="submission" date="2019-06" db="EMBL/GenBank/DDBJ databases">
        <title>Persicimonas caeni gen. nov., sp. nov., a predatory bacterium isolated from solar saltern.</title>
        <authorList>
            <person name="Wang S."/>
        </authorList>
    </citation>
    <scope>NUCLEOTIDE SEQUENCE [LARGE SCALE GENOMIC DNA]</scope>
    <source>
        <strain evidence="5 7">YN101</strain>
    </source>
</reference>
<evidence type="ECO:0000313" key="5">
    <source>
        <dbReference type="EMBL" id="QDG52169.1"/>
    </source>
</evidence>
<feature type="domain" description="Transposase IS66 C-terminal" evidence="3">
    <location>
        <begin position="484"/>
        <end position="521"/>
    </location>
</feature>
<feature type="domain" description="Transposase IS66 central" evidence="2">
    <location>
        <begin position="198"/>
        <end position="477"/>
    </location>
</feature>
<dbReference type="EMBL" id="CP041186">
    <property type="protein sequence ID" value="QDG52169.1"/>
    <property type="molecule type" value="Genomic_DNA"/>
</dbReference>
<proteinExistence type="predicted"/>
<dbReference type="InterPro" id="IPR004291">
    <property type="entry name" value="Transposase_IS66_central"/>
</dbReference>
<dbReference type="PANTHER" id="PTHR33678">
    <property type="entry name" value="BLL1576 PROTEIN"/>
    <property type="match status" value="1"/>
</dbReference>
<sequence length="527" mass="59383">MRAKGSTSDHFCDLTCSMAERIDIPTPEDIQKLDGASARGLLRQLAALIATLYALIDDLRETIARQSHQLEQFQRAMFGSSSERLPSLKTQLRKKQARRETAEQKKERLHRAQKRREKNAEKKRKAARKEVVEHPIVEPNCHGCGRHSHQASPLADAVSYEYEYVPAHFVRREHRQHRAVCECGEFLYGQTPQRVCEGGMYGPGLHANVVVSKCADSLPIERQAKRLRRVGIPMNKSTLLDLYHRTAWLLRPLWAYLVGDVAQSADVSADETPIRVQAKGKCRRGWMWTFIAGKKISYVYSPSRGGETPVQVLGGTTGTLQVDGYTGYNKVTCPSGRERAGCWAHVRRKFFEARSTAPVEADHMMSQILELYGVEYLAADEPVIGSKPHLLLTLRQTKSTKIIGGIFEWLDVQKPLHPPKSPLGRAINYTLKQREALSVFLNNAQVSLDNNLSERNLRLIALGRKNFLFVGNDQAGENLAILQSLVATCIANDVNPQDYLADVLMRIQDHPQSAISELMPYNWEPQD</sequence>